<evidence type="ECO:0000313" key="2">
    <source>
        <dbReference type="Proteomes" id="UP001283361"/>
    </source>
</evidence>
<gene>
    <name evidence="1" type="ORF">RRG08_053649</name>
</gene>
<evidence type="ECO:0000313" key="1">
    <source>
        <dbReference type="EMBL" id="KAK3779205.1"/>
    </source>
</evidence>
<accession>A0AAE1DR39</accession>
<name>A0AAE1DR39_9GAST</name>
<sequence length="75" mass="8694">MGIDCFVERVRNPEDCQTNFRHVVDQTTNFDEWCSAAQSYADCINGLTRLSSSHKEMYIGNKRLWAHGVFLDCDF</sequence>
<keyword evidence="2" id="KW-1185">Reference proteome</keyword>
<dbReference type="EMBL" id="JAWDGP010002865">
    <property type="protein sequence ID" value="KAK3779205.1"/>
    <property type="molecule type" value="Genomic_DNA"/>
</dbReference>
<organism evidence="1 2">
    <name type="scientific">Elysia crispata</name>
    <name type="common">lettuce slug</name>
    <dbReference type="NCBI Taxonomy" id="231223"/>
    <lineage>
        <taxon>Eukaryota</taxon>
        <taxon>Metazoa</taxon>
        <taxon>Spiralia</taxon>
        <taxon>Lophotrochozoa</taxon>
        <taxon>Mollusca</taxon>
        <taxon>Gastropoda</taxon>
        <taxon>Heterobranchia</taxon>
        <taxon>Euthyneura</taxon>
        <taxon>Panpulmonata</taxon>
        <taxon>Sacoglossa</taxon>
        <taxon>Placobranchoidea</taxon>
        <taxon>Plakobranchidae</taxon>
        <taxon>Elysia</taxon>
    </lineage>
</organism>
<dbReference type="Proteomes" id="UP001283361">
    <property type="component" value="Unassembled WGS sequence"/>
</dbReference>
<dbReference type="AlphaFoldDB" id="A0AAE1DR39"/>
<proteinExistence type="predicted"/>
<protein>
    <submittedName>
        <fullName evidence="1">Uncharacterized protein</fullName>
    </submittedName>
</protein>
<comment type="caution">
    <text evidence="1">The sequence shown here is derived from an EMBL/GenBank/DDBJ whole genome shotgun (WGS) entry which is preliminary data.</text>
</comment>
<reference evidence="1" key="1">
    <citation type="journal article" date="2023" name="G3 (Bethesda)">
        <title>A reference genome for the long-term kleptoplast-retaining sea slug Elysia crispata morphotype clarki.</title>
        <authorList>
            <person name="Eastman K.E."/>
            <person name="Pendleton A.L."/>
            <person name="Shaikh M.A."/>
            <person name="Suttiyut T."/>
            <person name="Ogas R."/>
            <person name="Tomko P."/>
            <person name="Gavelis G."/>
            <person name="Widhalm J.R."/>
            <person name="Wisecaver J.H."/>
        </authorList>
    </citation>
    <scope>NUCLEOTIDE SEQUENCE</scope>
    <source>
        <strain evidence="1">ECLA1</strain>
    </source>
</reference>